<dbReference type="EMBL" id="BAABIW010000010">
    <property type="protein sequence ID" value="GAA5023992.1"/>
    <property type="molecule type" value="Genomic_DNA"/>
</dbReference>
<dbReference type="PANTHER" id="PTHR43708">
    <property type="entry name" value="CONSERVED EXPRESSED OXIDOREDUCTASE (EUROFUNG)"/>
    <property type="match status" value="1"/>
</dbReference>
<comment type="caution">
    <text evidence="4">The sequence shown here is derived from an EMBL/GenBank/DDBJ whole genome shotgun (WGS) entry which is preliminary data.</text>
</comment>
<keyword evidence="1" id="KW-0520">NAD</keyword>
<accession>A0ABP9JBE5</accession>
<evidence type="ECO:0000256" key="1">
    <source>
        <dbReference type="ARBA" id="ARBA00023027"/>
    </source>
</evidence>
<dbReference type="SUPFAM" id="SSF55347">
    <property type="entry name" value="Glyceraldehyde-3-phosphate dehydrogenase-like, C-terminal domain"/>
    <property type="match status" value="1"/>
</dbReference>
<sequence length="402" mass="43713">MTPPSDAQPFRIALVGVGARAGLAQHVEPAGAVLVATVDPDPAVAQRVTDLFGVGVPRYDDVATLLAHHPDLDAAIVTSPDDTHHAVTAALLEAGVAAYVEKPLAITTEDADDLLAIAHRTGTRLYVGHNMRHMHVVRLMKAIIDRGEIGEVRAIWCRHFVGSGGDFYFKDWHADRSRVTGLLLQKGAHDIDVMHWLAGSSTEEVVAMGDLMVYGDVTSRRDNSDRRMRDWYSTDHWPPLAQTDLNPVIDVEDVSMMTMRLGNGVLASYQQCHFTPDYWRSYTVIGTEGRLENFGDGEGGEVRVWNRRSGFLERGHLQHPIVGDADGHGDADALTVAEFVRFARDGSPTDTSPLAARDAVAAGVAATTSLRTGATPQRVPPVPVEIADYFRGHQVRQPGPST</sequence>
<dbReference type="Proteomes" id="UP001500427">
    <property type="component" value="Unassembled WGS sequence"/>
</dbReference>
<dbReference type="SUPFAM" id="SSF51735">
    <property type="entry name" value="NAD(P)-binding Rossmann-fold domains"/>
    <property type="match status" value="1"/>
</dbReference>
<dbReference type="InterPro" id="IPR051317">
    <property type="entry name" value="Gfo/Idh/MocA_oxidoreduct"/>
</dbReference>
<gene>
    <name evidence="4" type="ORF">GCM10023258_15730</name>
</gene>
<dbReference type="Pfam" id="PF01408">
    <property type="entry name" value="GFO_IDH_MocA"/>
    <property type="match status" value="1"/>
</dbReference>
<feature type="domain" description="GFO/IDH/MocA-like oxidoreductase" evidence="3">
    <location>
        <begin position="138"/>
        <end position="292"/>
    </location>
</feature>
<organism evidence="4 5">
    <name type="scientific">Terrabacter aeriphilus</name>
    <dbReference type="NCBI Taxonomy" id="515662"/>
    <lineage>
        <taxon>Bacteria</taxon>
        <taxon>Bacillati</taxon>
        <taxon>Actinomycetota</taxon>
        <taxon>Actinomycetes</taxon>
        <taxon>Micrococcales</taxon>
        <taxon>Intrasporangiaceae</taxon>
        <taxon>Terrabacter</taxon>
    </lineage>
</organism>
<keyword evidence="5" id="KW-1185">Reference proteome</keyword>
<dbReference type="InterPro" id="IPR000683">
    <property type="entry name" value="Gfo/Idh/MocA-like_OxRdtase_N"/>
</dbReference>
<dbReference type="InterPro" id="IPR055170">
    <property type="entry name" value="GFO_IDH_MocA-like_dom"/>
</dbReference>
<dbReference type="PANTHER" id="PTHR43708:SF8">
    <property type="entry name" value="OXIDOREDUCTASE"/>
    <property type="match status" value="1"/>
</dbReference>
<evidence type="ECO:0000313" key="4">
    <source>
        <dbReference type="EMBL" id="GAA5023992.1"/>
    </source>
</evidence>
<dbReference type="Gene3D" id="3.40.50.720">
    <property type="entry name" value="NAD(P)-binding Rossmann-like Domain"/>
    <property type="match status" value="1"/>
</dbReference>
<reference evidence="5" key="1">
    <citation type="journal article" date="2019" name="Int. J. Syst. Evol. Microbiol.">
        <title>The Global Catalogue of Microorganisms (GCM) 10K type strain sequencing project: providing services to taxonomists for standard genome sequencing and annotation.</title>
        <authorList>
            <consortium name="The Broad Institute Genomics Platform"/>
            <consortium name="The Broad Institute Genome Sequencing Center for Infectious Disease"/>
            <person name="Wu L."/>
            <person name="Ma J."/>
        </authorList>
    </citation>
    <scope>NUCLEOTIDE SEQUENCE [LARGE SCALE GENOMIC DNA]</scope>
    <source>
        <strain evidence="5">JCM 17687</strain>
    </source>
</reference>
<evidence type="ECO:0000313" key="5">
    <source>
        <dbReference type="Proteomes" id="UP001500427"/>
    </source>
</evidence>
<protein>
    <submittedName>
        <fullName evidence="4">Gfo/Idh/MocA family oxidoreductase</fullName>
    </submittedName>
</protein>
<proteinExistence type="predicted"/>
<dbReference type="InterPro" id="IPR036291">
    <property type="entry name" value="NAD(P)-bd_dom_sf"/>
</dbReference>
<evidence type="ECO:0000259" key="3">
    <source>
        <dbReference type="Pfam" id="PF22725"/>
    </source>
</evidence>
<dbReference type="Pfam" id="PF22725">
    <property type="entry name" value="GFO_IDH_MocA_C3"/>
    <property type="match status" value="1"/>
</dbReference>
<dbReference type="Gene3D" id="3.30.360.10">
    <property type="entry name" value="Dihydrodipicolinate Reductase, domain 2"/>
    <property type="match status" value="1"/>
</dbReference>
<name>A0ABP9JBE5_9MICO</name>
<evidence type="ECO:0000259" key="2">
    <source>
        <dbReference type="Pfam" id="PF01408"/>
    </source>
</evidence>
<feature type="domain" description="Gfo/Idh/MocA-like oxidoreductase N-terminal" evidence="2">
    <location>
        <begin position="10"/>
        <end position="129"/>
    </location>
</feature>
<dbReference type="RefSeq" id="WP_345506904.1">
    <property type="nucleotide sequence ID" value="NZ_BAABIW010000010.1"/>
</dbReference>